<keyword evidence="8" id="KW-1185">Reference proteome</keyword>
<dbReference type="EMBL" id="SMOL01000768">
    <property type="protein sequence ID" value="KAB2597101.1"/>
    <property type="molecule type" value="Genomic_DNA"/>
</dbReference>
<evidence type="ECO:0000256" key="1">
    <source>
        <dbReference type="ARBA" id="ARBA00004370"/>
    </source>
</evidence>
<protein>
    <submittedName>
        <fullName evidence="7">Uncharacterized protein</fullName>
    </submittedName>
</protein>
<sequence>MLYLEESNLLLSKQFEEHQKDPKKPAKASPEKSRHANEGGNGCAWTTDGLSLGYGSMMGEPMGPAQWDSSLLAISSVAAILKFLNLNLVVVACKLDPGSQLFDVNLQQRTSRVINSLSAGLEVWSPSLDSLKDTRKWCQCDSRMQEGYMETVNKCSLLWRNTLRSLQMLNFCTSLKQCLERALNNQLIIQAAIGQFEEKVGAGQMRTDVREP</sequence>
<comment type="caution">
    <text evidence="7">The sequence shown here is derived from an EMBL/GenBank/DDBJ whole genome shotgun (WGS) entry which is preliminary data.</text>
</comment>
<dbReference type="Proteomes" id="UP000327157">
    <property type="component" value="Chromosome 1"/>
</dbReference>
<evidence type="ECO:0000256" key="2">
    <source>
        <dbReference type="ARBA" id="ARBA00009074"/>
    </source>
</evidence>
<comment type="subcellular location">
    <subcellularLocation>
        <location evidence="1">Membrane</location>
    </subcellularLocation>
</comment>
<evidence type="ECO:0000256" key="6">
    <source>
        <dbReference type="SAM" id="MobiDB-lite"/>
    </source>
</evidence>
<keyword evidence="3" id="KW-0812">Transmembrane</keyword>
<reference evidence="8" key="2">
    <citation type="submission" date="2019-10" db="EMBL/GenBank/DDBJ databases">
        <title>A de novo genome assembly of a pear dwarfing rootstock.</title>
        <authorList>
            <person name="Wang F."/>
            <person name="Wang J."/>
            <person name="Li S."/>
            <person name="Zhang Y."/>
            <person name="Fang M."/>
            <person name="Ma L."/>
            <person name="Zhao Y."/>
            <person name="Jiang S."/>
        </authorList>
    </citation>
    <scope>NUCLEOTIDE SEQUENCE [LARGE SCALE GENOMIC DNA]</scope>
</reference>
<organism evidence="7 8">
    <name type="scientific">Pyrus ussuriensis x Pyrus communis</name>
    <dbReference type="NCBI Taxonomy" id="2448454"/>
    <lineage>
        <taxon>Eukaryota</taxon>
        <taxon>Viridiplantae</taxon>
        <taxon>Streptophyta</taxon>
        <taxon>Embryophyta</taxon>
        <taxon>Tracheophyta</taxon>
        <taxon>Spermatophyta</taxon>
        <taxon>Magnoliopsida</taxon>
        <taxon>eudicotyledons</taxon>
        <taxon>Gunneridae</taxon>
        <taxon>Pentapetalae</taxon>
        <taxon>rosids</taxon>
        <taxon>fabids</taxon>
        <taxon>Rosales</taxon>
        <taxon>Rosaceae</taxon>
        <taxon>Amygdaloideae</taxon>
        <taxon>Maleae</taxon>
        <taxon>Pyrus</taxon>
    </lineage>
</organism>
<accession>A0A5N5F4R0</accession>
<reference evidence="7 8" key="3">
    <citation type="submission" date="2019-11" db="EMBL/GenBank/DDBJ databases">
        <title>A de novo genome assembly of a pear dwarfing rootstock.</title>
        <authorList>
            <person name="Wang F."/>
            <person name="Wang J."/>
            <person name="Li S."/>
            <person name="Zhang Y."/>
            <person name="Fang M."/>
            <person name="Ma L."/>
            <person name="Zhao Y."/>
            <person name="Jiang S."/>
        </authorList>
    </citation>
    <scope>NUCLEOTIDE SEQUENCE [LARGE SCALE GENOMIC DNA]</scope>
    <source>
        <strain evidence="7">S2</strain>
        <tissue evidence="7">Leaf</tissue>
    </source>
</reference>
<dbReference type="AlphaFoldDB" id="A0A5N5F4R0"/>
<evidence type="ECO:0000256" key="4">
    <source>
        <dbReference type="ARBA" id="ARBA00022989"/>
    </source>
</evidence>
<dbReference type="InterPro" id="IPR007749">
    <property type="entry name" value="DUF677"/>
</dbReference>
<proteinExistence type="inferred from homology"/>
<feature type="compositionally biased region" description="Basic and acidic residues" evidence="6">
    <location>
        <begin position="14"/>
        <end position="37"/>
    </location>
</feature>
<reference evidence="7 8" key="1">
    <citation type="submission" date="2019-09" db="EMBL/GenBank/DDBJ databases">
        <authorList>
            <person name="Ou C."/>
        </authorList>
    </citation>
    <scope>NUCLEOTIDE SEQUENCE [LARGE SCALE GENOMIC DNA]</scope>
    <source>
        <strain evidence="7">S2</strain>
        <tissue evidence="7">Leaf</tissue>
    </source>
</reference>
<keyword evidence="5" id="KW-0472">Membrane</keyword>
<feature type="region of interest" description="Disordered" evidence="6">
    <location>
        <begin position="14"/>
        <end position="44"/>
    </location>
</feature>
<evidence type="ECO:0000256" key="3">
    <source>
        <dbReference type="ARBA" id="ARBA00022692"/>
    </source>
</evidence>
<evidence type="ECO:0000313" key="8">
    <source>
        <dbReference type="Proteomes" id="UP000327157"/>
    </source>
</evidence>
<evidence type="ECO:0000313" key="7">
    <source>
        <dbReference type="EMBL" id="KAB2597101.1"/>
    </source>
</evidence>
<keyword evidence="4" id="KW-1133">Transmembrane helix</keyword>
<gene>
    <name evidence="7" type="ORF">D8674_000021</name>
</gene>
<dbReference type="Pfam" id="PF05055">
    <property type="entry name" value="DUF677"/>
    <property type="match status" value="1"/>
</dbReference>
<dbReference type="GO" id="GO:0016020">
    <property type="term" value="C:membrane"/>
    <property type="evidence" value="ECO:0007669"/>
    <property type="project" value="UniProtKB-SubCell"/>
</dbReference>
<name>A0A5N5F4R0_9ROSA</name>
<evidence type="ECO:0000256" key="5">
    <source>
        <dbReference type="ARBA" id="ARBA00023136"/>
    </source>
</evidence>
<dbReference type="OrthoDB" id="989770at2759"/>
<comment type="similarity">
    <text evidence="2">Belongs to the UPF0496 family.</text>
</comment>